<feature type="transmembrane region" description="Helical" evidence="1">
    <location>
        <begin position="36"/>
        <end position="56"/>
    </location>
</feature>
<feature type="chain" id="PRO_5013340363" description="Signal transduction histidine kinase subgroup 3 dimerisation and phosphoacceptor domain-containing protein" evidence="2">
    <location>
        <begin position="21"/>
        <end position="347"/>
    </location>
</feature>
<dbReference type="Proteomes" id="UP000180246">
    <property type="component" value="Unassembled WGS sequence"/>
</dbReference>
<keyword evidence="1" id="KW-1133">Transmembrane helix</keyword>
<accession>A0A1S2N455</accession>
<keyword evidence="1" id="KW-0812">Transmembrane</keyword>
<sequence>MKKSSVLLVSMCLLAHRAEAGDAHALVPLPWRSAAPEVLACIMVTLAALVLAYIGLRRSVTSDERARALQHQLEAEREARCQADQALADNHDVLCRLVRQHEGVREGERTRIGSELQAELGRRLSSLRDDMASLRDCAQATPAPLLLARVDRALAGIDGAIQAVRAVAGGLRGAHPEDRLRQALERCLAEHAHRHGLRYRFEAGVDPSSRAGQDRAARLAVFRVLQDVLAGAARRIGHGGDAQERGHEGEQKCELHVRLLEGASTLGLEIDGCAGSVDDVAALPAELVEHIRAMGGVLRMVATGERRARCLLSVPVRSVVQDPLRNSLHEPVHAPAPGAPAIMAKVA</sequence>
<keyword evidence="2" id="KW-0732">Signal</keyword>
<evidence type="ECO:0000313" key="4">
    <source>
        <dbReference type="Proteomes" id="UP000180246"/>
    </source>
</evidence>
<dbReference type="AlphaFoldDB" id="A0A1S2N455"/>
<name>A0A1S2N455_9BURK</name>
<protein>
    <recommendedName>
        <fullName evidence="5">Signal transduction histidine kinase subgroup 3 dimerisation and phosphoacceptor domain-containing protein</fullName>
    </recommendedName>
</protein>
<evidence type="ECO:0008006" key="5">
    <source>
        <dbReference type="Google" id="ProtNLM"/>
    </source>
</evidence>
<feature type="signal peptide" evidence="2">
    <location>
        <begin position="1"/>
        <end position="20"/>
    </location>
</feature>
<evidence type="ECO:0000256" key="1">
    <source>
        <dbReference type="SAM" id="Phobius"/>
    </source>
</evidence>
<organism evidence="3 4">
    <name type="scientific">Massilia timonae</name>
    <dbReference type="NCBI Taxonomy" id="47229"/>
    <lineage>
        <taxon>Bacteria</taxon>
        <taxon>Pseudomonadati</taxon>
        <taxon>Pseudomonadota</taxon>
        <taxon>Betaproteobacteria</taxon>
        <taxon>Burkholderiales</taxon>
        <taxon>Oxalobacteraceae</taxon>
        <taxon>Telluria group</taxon>
        <taxon>Massilia</taxon>
    </lineage>
</organism>
<evidence type="ECO:0000313" key="3">
    <source>
        <dbReference type="EMBL" id="OIJ39859.1"/>
    </source>
</evidence>
<proteinExistence type="predicted"/>
<keyword evidence="1" id="KW-0472">Membrane</keyword>
<dbReference type="RefSeq" id="WP_143054570.1">
    <property type="nucleotide sequence ID" value="NZ_JRYB01000001.1"/>
</dbReference>
<comment type="caution">
    <text evidence="3">The sequence shown here is derived from an EMBL/GenBank/DDBJ whole genome shotgun (WGS) entry which is preliminary data.</text>
</comment>
<evidence type="ECO:0000256" key="2">
    <source>
        <dbReference type="SAM" id="SignalP"/>
    </source>
</evidence>
<reference evidence="3 4" key="1">
    <citation type="submission" date="2014-10" db="EMBL/GenBank/DDBJ databases">
        <authorList>
            <person name="Seo M.-J."/>
            <person name="Seok Y.J."/>
            <person name="Cha I.-T."/>
        </authorList>
    </citation>
    <scope>NUCLEOTIDE SEQUENCE [LARGE SCALE GENOMIC DNA]</scope>
    <source>
        <strain evidence="3 4">NEU</strain>
    </source>
</reference>
<dbReference type="EMBL" id="JRYB01000001">
    <property type="protein sequence ID" value="OIJ39859.1"/>
    <property type="molecule type" value="Genomic_DNA"/>
</dbReference>
<gene>
    <name evidence="3" type="ORF">LO55_3953</name>
</gene>